<gene>
    <name evidence="1" type="ORF">A5888_001557</name>
    <name evidence="2" type="ORF">A5888_002794</name>
</gene>
<protein>
    <recommendedName>
        <fullName evidence="4">DUF3788 domain-containing protein</fullName>
    </recommendedName>
</protein>
<dbReference type="RefSeq" id="WP_086348635.1">
    <property type="nucleotide sequence ID" value="NZ_CP147247.1"/>
</dbReference>
<reference evidence="2" key="2">
    <citation type="submission" date="2017-05" db="EMBL/GenBank/DDBJ databases">
        <authorList>
            <consortium name="The Broad Institute Genomics Platform"/>
            <consortium name="The Broad Institute Genomic Center for Infectious Diseases"/>
            <person name="Earl A."/>
            <person name="Manson A."/>
            <person name="Schwartman J."/>
            <person name="Gilmore M."/>
            <person name="Abouelleil A."/>
            <person name="Cao P."/>
            <person name="Chapman S."/>
            <person name="Cusick C."/>
            <person name="Shea T."/>
            <person name="Young S."/>
            <person name="Neafsey D."/>
            <person name="Nusbaum C."/>
            <person name="Birren B."/>
        </authorList>
    </citation>
    <scope>NUCLEOTIDE SEQUENCE</scope>
    <source>
        <strain evidence="2">9E7_DIV0242</strain>
    </source>
</reference>
<proteinExistence type="predicted"/>
<dbReference type="Pfam" id="PF12663">
    <property type="entry name" value="DUF3788"/>
    <property type="match status" value="1"/>
</dbReference>
<evidence type="ECO:0000313" key="2">
    <source>
        <dbReference type="EMBL" id="WYJ91026.1"/>
    </source>
</evidence>
<accession>A0A242K8M0</accession>
<evidence type="ECO:0000313" key="1">
    <source>
        <dbReference type="EMBL" id="OTP17419.1"/>
    </source>
</evidence>
<organism evidence="1">
    <name type="scientific">Candidatus Enterococcus clewellii</name>
    <dbReference type="NCBI Taxonomy" id="1834193"/>
    <lineage>
        <taxon>Bacteria</taxon>
        <taxon>Bacillati</taxon>
        <taxon>Bacillota</taxon>
        <taxon>Bacilli</taxon>
        <taxon>Lactobacillales</taxon>
        <taxon>Enterococcaceae</taxon>
        <taxon>Enterococcus</taxon>
    </lineage>
</organism>
<dbReference type="Proteomes" id="UP000195141">
    <property type="component" value="Chromosome"/>
</dbReference>
<evidence type="ECO:0008006" key="4">
    <source>
        <dbReference type="Google" id="ProtNLM"/>
    </source>
</evidence>
<reference evidence="1" key="1">
    <citation type="submission" date="2017-05" db="EMBL/GenBank/DDBJ databases">
        <title>The Genome Sequence of Enterococcus sp. 9E7_DIV0242.</title>
        <authorList>
            <consortium name="The Broad Institute Genomics Platform"/>
            <consortium name="The Broad Institute Genomic Center for Infectious Diseases"/>
            <person name="Earl A."/>
            <person name="Manson A."/>
            <person name="Schwartman J."/>
            <person name="Gilmore M."/>
            <person name="Abouelleil A."/>
            <person name="Cao P."/>
            <person name="Chapman S."/>
            <person name="Cusick C."/>
            <person name="Shea T."/>
            <person name="Young S."/>
            <person name="Neafsey D."/>
            <person name="Nusbaum C."/>
            <person name="Birren B."/>
        </authorList>
    </citation>
    <scope>NUCLEOTIDE SEQUENCE [LARGE SCALE GENOMIC DNA]</scope>
    <source>
        <strain evidence="1">9E7_DIV0242</strain>
    </source>
</reference>
<dbReference type="EMBL" id="CP147247">
    <property type="protein sequence ID" value="WYJ91026.1"/>
    <property type="molecule type" value="Genomic_DNA"/>
</dbReference>
<dbReference type="EMBL" id="NGMM01000002">
    <property type="protein sequence ID" value="OTP17419.1"/>
    <property type="molecule type" value="Genomic_DNA"/>
</dbReference>
<name>A0A242K8M0_9ENTE</name>
<reference evidence="2" key="3">
    <citation type="submission" date="2024-03" db="EMBL/GenBank/DDBJ databases">
        <title>The Genome Sequence of Enterococcus sp. DIV0242b.</title>
        <authorList>
            <consortium name="The Broad Institute Genomics Platform"/>
            <consortium name="The Broad Institute Microbial Omics Core"/>
            <consortium name="The Broad Institute Genomic Center for Infectious Diseases"/>
            <person name="Earl A."/>
            <person name="Manson A."/>
            <person name="Gilmore M."/>
            <person name="Schwartman J."/>
            <person name="Shea T."/>
            <person name="Abouelleil A."/>
            <person name="Cao P."/>
            <person name="Chapman S."/>
            <person name="Cusick C."/>
            <person name="Young S."/>
            <person name="Neafsey D."/>
            <person name="Nusbaum C."/>
            <person name="Birren B."/>
        </authorList>
    </citation>
    <scope>NUCLEOTIDE SEQUENCE</scope>
    <source>
        <strain evidence="2">9E7_DIV0242</strain>
    </source>
</reference>
<dbReference type="AlphaFoldDB" id="A0A242K8M0"/>
<sequence>MEWNDKFSRENQPEIADVTEYIGTKEWDKLYHELTEVIGAKPKLEHSRCSIPGWNMKFKKKGKNLCTAYPQAGQVQVLIIANQQYQTEIEAVIATSDERIQKAYEKYDFFNGGKWLIFDINDEEILADALKLIQFRLL</sequence>
<keyword evidence="3" id="KW-1185">Reference proteome</keyword>
<evidence type="ECO:0000313" key="3">
    <source>
        <dbReference type="Proteomes" id="UP000195141"/>
    </source>
</evidence>
<dbReference type="InterPro" id="IPR024265">
    <property type="entry name" value="DUF3788"/>
</dbReference>
<dbReference type="OrthoDB" id="9090890at2"/>